<keyword evidence="1" id="KW-0489">Methyltransferase</keyword>
<dbReference type="SUPFAM" id="SSF75217">
    <property type="entry name" value="alpha/beta knot"/>
    <property type="match status" value="1"/>
</dbReference>
<dbReference type="Gene3D" id="3.40.1280.10">
    <property type="match status" value="1"/>
</dbReference>
<organism evidence="4">
    <name type="scientific">freshwater metagenome</name>
    <dbReference type="NCBI Taxonomy" id="449393"/>
    <lineage>
        <taxon>unclassified sequences</taxon>
        <taxon>metagenomes</taxon>
        <taxon>ecological metagenomes</taxon>
    </lineage>
</organism>
<dbReference type="GO" id="GO:0008173">
    <property type="term" value="F:RNA methyltransferase activity"/>
    <property type="evidence" value="ECO:0007669"/>
    <property type="project" value="InterPro"/>
</dbReference>
<sequence length="226" mass="23783">MQAALDAGLELIEQFVCEGTRPCVAPGEVHFISQNTLERVSTTVTPQKVLGVFAMQTPDLSALVDMSPSHSLEPQWILVADRVADPGNLGTMIRSAVAAGASAIVLTPGTVDPYSPKVVRSAAGAIFSSVVFSSVSLSQLAEMKWPLLGTTSHEKLSPLAYDEAVLTSGIALVMGNEAAGIALDQPISQWITIPHQGPVESLNVAMATTVLCFEVARQRKHHASGV</sequence>
<dbReference type="InterPro" id="IPR051259">
    <property type="entry name" value="rRNA_Methyltransferase"/>
</dbReference>
<gene>
    <name evidence="4" type="ORF">UFOPK4347_01253</name>
</gene>
<dbReference type="InterPro" id="IPR029026">
    <property type="entry name" value="tRNA_m1G_MTases_N"/>
</dbReference>
<dbReference type="InterPro" id="IPR029028">
    <property type="entry name" value="Alpha/beta_knot_MTases"/>
</dbReference>
<reference evidence="4" key="1">
    <citation type="submission" date="2020-05" db="EMBL/GenBank/DDBJ databases">
        <authorList>
            <person name="Chiriac C."/>
            <person name="Salcher M."/>
            <person name="Ghai R."/>
            <person name="Kavagutti S V."/>
        </authorList>
    </citation>
    <scope>NUCLEOTIDE SEQUENCE</scope>
</reference>
<evidence type="ECO:0000256" key="2">
    <source>
        <dbReference type="ARBA" id="ARBA00022679"/>
    </source>
</evidence>
<dbReference type="GO" id="GO:0003723">
    <property type="term" value="F:RNA binding"/>
    <property type="evidence" value="ECO:0007669"/>
    <property type="project" value="InterPro"/>
</dbReference>
<dbReference type="AlphaFoldDB" id="A0A6J7URT4"/>
<protein>
    <submittedName>
        <fullName evidence="4">Unannotated protein</fullName>
    </submittedName>
</protein>
<evidence type="ECO:0000259" key="3">
    <source>
        <dbReference type="Pfam" id="PF00588"/>
    </source>
</evidence>
<dbReference type="EMBL" id="CAFBQU010000037">
    <property type="protein sequence ID" value="CAB5066687.1"/>
    <property type="molecule type" value="Genomic_DNA"/>
</dbReference>
<proteinExistence type="predicted"/>
<dbReference type="GO" id="GO:0006396">
    <property type="term" value="P:RNA processing"/>
    <property type="evidence" value="ECO:0007669"/>
    <property type="project" value="InterPro"/>
</dbReference>
<dbReference type="CDD" id="cd18095">
    <property type="entry name" value="SpoU-like_rRNA-MTase"/>
    <property type="match status" value="1"/>
</dbReference>
<dbReference type="PANTHER" id="PTHR43191">
    <property type="entry name" value="RRNA METHYLTRANSFERASE 3"/>
    <property type="match status" value="1"/>
</dbReference>
<dbReference type="Pfam" id="PF00588">
    <property type="entry name" value="SpoU_methylase"/>
    <property type="match status" value="1"/>
</dbReference>
<keyword evidence="2" id="KW-0808">Transferase</keyword>
<evidence type="ECO:0000313" key="4">
    <source>
        <dbReference type="EMBL" id="CAB5066687.1"/>
    </source>
</evidence>
<evidence type="ECO:0000256" key="1">
    <source>
        <dbReference type="ARBA" id="ARBA00022603"/>
    </source>
</evidence>
<feature type="domain" description="tRNA/rRNA methyltransferase SpoU type" evidence="3">
    <location>
        <begin position="77"/>
        <end position="213"/>
    </location>
</feature>
<accession>A0A6J7URT4</accession>
<dbReference type="InterPro" id="IPR001537">
    <property type="entry name" value="SpoU_MeTrfase"/>
</dbReference>
<dbReference type="PANTHER" id="PTHR43191:SF2">
    <property type="entry name" value="RRNA METHYLTRANSFERASE 3, MITOCHONDRIAL"/>
    <property type="match status" value="1"/>
</dbReference>
<name>A0A6J7URT4_9ZZZZ</name>
<dbReference type="GO" id="GO:0032259">
    <property type="term" value="P:methylation"/>
    <property type="evidence" value="ECO:0007669"/>
    <property type="project" value="UniProtKB-KW"/>
</dbReference>